<keyword evidence="6 7" id="KW-0472">Membrane</keyword>
<feature type="transmembrane region" description="Helical" evidence="7">
    <location>
        <begin position="175"/>
        <end position="201"/>
    </location>
</feature>
<comment type="similarity">
    <text evidence="7">Belongs to the binding-protein-dependent transport system permease family.</text>
</comment>
<dbReference type="RefSeq" id="WP_148930082.1">
    <property type="nucleotide sequence ID" value="NZ_VNHS01000005.1"/>
</dbReference>
<evidence type="ECO:0000256" key="5">
    <source>
        <dbReference type="ARBA" id="ARBA00022989"/>
    </source>
</evidence>
<dbReference type="CDD" id="cd06261">
    <property type="entry name" value="TM_PBP2"/>
    <property type="match status" value="1"/>
</dbReference>
<keyword evidence="9" id="KW-0762">Sugar transport</keyword>
<feature type="transmembrane region" description="Helical" evidence="7">
    <location>
        <begin position="126"/>
        <end position="147"/>
    </location>
</feature>
<dbReference type="InterPro" id="IPR035906">
    <property type="entry name" value="MetI-like_sf"/>
</dbReference>
<name>A0A5S5C8Q0_9BACL</name>
<feature type="transmembrane region" description="Helical" evidence="7">
    <location>
        <begin position="222"/>
        <end position="246"/>
    </location>
</feature>
<dbReference type="EMBL" id="VNHS01000005">
    <property type="protein sequence ID" value="TYP74862.1"/>
    <property type="molecule type" value="Genomic_DNA"/>
</dbReference>
<organism evidence="9 10">
    <name type="scientific">Paenibacillus methanolicus</name>
    <dbReference type="NCBI Taxonomy" id="582686"/>
    <lineage>
        <taxon>Bacteria</taxon>
        <taxon>Bacillati</taxon>
        <taxon>Bacillota</taxon>
        <taxon>Bacilli</taxon>
        <taxon>Bacillales</taxon>
        <taxon>Paenibacillaceae</taxon>
        <taxon>Paenibacillus</taxon>
    </lineage>
</organism>
<gene>
    <name evidence="9" type="ORF">BCM02_105409</name>
</gene>
<comment type="caution">
    <text evidence="9">The sequence shown here is derived from an EMBL/GenBank/DDBJ whole genome shotgun (WGS) entry which is preliminary data.</text>
</comment>
<dbReference type="GO" id="GO:0055085">
    <property type="term" value="P:transmembrane transport"/>
    <property type="evidence" value="ECO:0007669"/>
    <property type="project" value="InterPro"/>
</dbReference>
<evidence type="ECO:0000256" key="6">
    <source>
        <dbReference type="ARBA" id="ARBA00023136"/>
    </source>
</evidence>
<comment type="subcellular location">
    <subcellularLocation>
        <location evidence="1 7">Cell membrane</location>
        <topology evidence="1 7">Multi-pass membrane protein</topology>
    </subcellularLocation>
</comment>
<dbReference type="PANTHER" id="PTHR30193:SF37">
    <property type="entry name" value="INNER MEMBRANE ABC TRANSPORTER PERMEASE PROTEIN YCJO"/>
    <property type="match status" value="1"/>
</dbReference>
<accession>A0A5S5C8Q0</accession>
<feature type="domain" description="ABC transmembrane type-1" evidence="8">
    <location>
        <begin position="89"/>
        <end position="302"/>
    </location>
</feature>
<keyword evidence="5 7" id="KW-1133">Transmembrane helix</keyword>
<keyword evidence="2 7" id="KW-0813">Transport</keyword>
<evidence type="ECO:0000313" key="10">
    <source>
        <dbReference type="Proteomes" id="UP000323257"/>
    </source>
</evidence>
<dbReference type="SUPFAM" id="SSF161098">
    <property type="entry name" value="MetI-like"/>
    <property type="match status" value="1"/>
</dbReference>
<evidence type="ECO:0000259" key="8">
    <source>
        <dbReference type="PROSITE" id="PS50928"/>
    </source>
</evidence>
<proteinExistence type="inferred from homology"/>
<dbReference type="GO" id="GO:0005886">
    <property type="term" value="C:plasma membrane"/>
    <property type="evidence" value="ECO:0007669"/>
    <property type="project" value="UniProtKB-SubCell"/>
</dbReference>
<dbReference type="InterPro" id="IPR051393">
    <property type="entry name" value="ABC_transporter_permease"/>
</dbReference>
<dbReference type="Gene3D" id="1.10.3720.10">
    <property type="entry name" value="MetI-like"/>
    <property type="match status" value="1"/>
</dbReference>
<dbReference type="PANTHER" id="PTHR30193">
    <property type="entry name" value="ABC TRANSPORTER PERMEASE PROTEIN"/>
    <property type="match status" value="1"/>
</dbReference>
<sequence length="310" mass="34737">MASVSRDLGAGETRRRPFWTNRRKEAAIGIAFAAPEFLGIVLLGVFPLFFSLYLSFTEWNLVGGLKAIRFVGLDNYVALFQDKTFYLSLKNNLVYTIITVPVSMFIGFVFAVLIHSKVYLRDYFKVVFFIPYIATTVAVATVFSALFHPSSGPVNNLLMSLGIADPPRWLGSTDFALWAIIIVAVWQGIGYNIVIYLAGLTTIPEDLYEAAEIDGASWLQRFYRITLPMLGPTTFFLSITAIVASFKVFDLVAFLTEGGPNNSTNVLVYYIFEEGFQNFRMGYASALSWMLFLIIAVVTAVTWKAQKKQF</sequence>
<evidence type="ECO:0000256" key="4">
    <source>
        <dbReference type="ARBA" id="ARBA00022692"/>
    </source>
</evidence>
<keyword evidence="4 7" id="KW-0812">Transmembrane</keyword>
<feature type="transmembrane region" description="Helical" evidence="7">
    <location>
        <begin position="93"/>
        <end position="114"/>
    </location>
</feature>
<evidence type="ECO:0000256" key="1">
    <source>
        <dbReference type="ARBA" id="ARBA00004651"/>
    </source>
</evidence>
<dbReference type="Proteomes" id="UP000323257">
    <property type="component" value="Unassembled WGS sequence"/>
</dbReference>
<evidence type="ECO:0000313" key="9">
    <source>
        <dbReference type="EMBL" id="TYP74862.1"/>
    </source>
</evidence>
<evidence type="ECO:0000256" key="2">
    <source>
        <dbReference type="ARBA" id="ARBA00022448"/>
    </source>
</evidence>
<dbReference type="AlphaFoldDB" id="A0A5S5C8Q0"/>
<evidence type="ECO:0000256" key="7">
    <source>
        <dbReference type="RuleBase" id="RU363032"/>
    </source>
</evidence>
<dbReference type="PROSITE" id="PS50928">
    <property type="entry name" value="ABC_TM1"/>
    <property type="match status" value="1"/>
</dbReference>
<dbReference type="Pfam" id="PF00528">
    <property type="entry name" value="BPD_transp_1"/>
    <property type="match status" value="1"/>
</dbReference>
<keyword evidence="3" id="KW-1003">Cell membrane</keyword>
<evidence type="ECO:0000256" key="3">
    <source>
        <dbReference type="ARBA" id="ARBA00022475"/>
    </source>
</evidence>
<feature type="transmembrane region" description="Helical" evidence="7">
    <location>
        <begin position="283"/>
        <end position="303"/>
    </location>
</feature>
<feature type="transmembrane region" description="Helical" evidence="7">
    <location>
        <begin position="26"/>
        <end position="50"/>
    </location>
</feature>
<reference evidence="9 10" key="1">
    <citation type="submission" date="2019-07" db="EMBL/GenBank/DDBJ databases">
        <title>Genomic Encyclopedia of Type Strains, Phase III (KMG-III): the genomes of soil and plant-associated and newly described type strains.</title>
        <authorList>
            <person name="Whitman W."/>
        </authorList>
    </citation>
    <scope>NUCLEOTIDE SEQUENCE [LARGE SCALE GENOMIC DNA]</scope>
    <source>
        <strain evidence="9 10">BL24</strain>
    </source>
</reference>
<dbReference type="OrthoDB" id="9788108at2"/>
<dbReference type="InterPro" id="IPR000515">
    <property type="entry name" value="MetI-like"/>
</dbReference>
<keyword evidence="10" id="KW-1185">Reference proteome</keyword>
<protein>
    <submittedName>
        <fullName evidence="9">Multiple sugar transport system permease protein</fullName>
    </submittedName>
</protein>